<proteinExistence type="predicted"/>
<protein>
    <recommendedName>
        <fullName evidence="4">Lipoprotein</fullName>
    </recommendedName>
</protein>
<accession>A0A967C1S8</accession>
<evidence type="ECO:0000313" key="2">
    <source>
        <dbReference type="EMBL" id="NIA67921.1"/>
    </source>
</evidence>
<evidence type="ECO:0000313" key="3">
    <source>
        <dbReference type="Proteomes" id="UP000761264"/>
    </source>
</evidence>
<dbReference type="RefSeq" id="WP_167221969.1">
    <property type="nucleotide sequence ID" value="NZ_JAAQPH010000003.1"/>
</dbReference>
<evidence type="ECO:0000256" key="1">
    <source>
        <dbReference type="SAM" id="SignalP"/>
    </source>
</evidence>
<evidence type="ECO:0008006" key="4">
    <source>
        <dbReference type="Google" id="ProtNLM"/>
    </source>
</evidence>
<sequence>MFRCAVVVLALAALSGCASAPGSSPPQATEVVAVPIAQAVEIGRAPVRRATRTERQTVTAFGRYGKQGRLTLETRALLDASKSGSEVSVELLFTGADTKSEGVQESAVGNIDVFRGLEGVTLLYRRDLVTGRVRQGMVKDGRAVNIGGTRVAITGRLIAQSHLGGMTLRQGQTVMEFSLSDFLSGLDPIASPTMQGTVAGRSVYQGRDVVVVTLDQSPEHRGVSYHVKGTYLIDVLTGLPVSGRVSVIGDEDGQETIRLAVDQRLVF</sequence>
<keyword evidence="3" id="KW-1185">Reference proteome</keyword>
<dbReference type="EMBL" id="JAAQPH010000003">
    <property type="protein sequence ID" value="NIA67921.1"/>
    <property type="molecule type" value="Genomic_DNA"/>
</dbReference>
<dbReference type="Proteomes" id="UP000761264">
    <property type="component" value="Unassembled WGS sequence"/>
</dbReference>
<comment type="caution">
    <text evidence="2">The sequence shown here is derived from an EMBL/GenBank/DDBJ whole genome shotgun (WGS) entry which is preliminary data.</text>
</comment>
<organism evidence="2 3">
    <name type="scientific">Pelagibius litoralis</name>
    <dbReference type="NCBI Taxonomy" id="374515"/>
    <lineage>
        <taxon>Bacteria</taxon>
        <taxon>Pseudomonadati</taxon>
        <taxon>Pseudomonadota</taxon>
        <taxon>Alphaproteobacteria</taxon>
        <taxon>Rhodospirillales</taxon>
        <taxon>Rhodovibrionaceae</taxon>
        <taxon>Pelagibius</taxon>
    </lineage>
</organism>
<keyword evidence="1" id="KW-0732">Signal</keyword>
<name>A0A967C1S8_9PROT</name>
<feature type="chain" id="PRO_5038099087" description="Lipoprotein" evidence="1">
    <location>
        <begin position="21"/>
        <end position="267"/>
    </location>
</feature>
<dbReference type="PROSITE" id="PS51257">
    <property type="entry name" value="PROKAR_LIPOPROTEIN"/>
    <property type="match status" value="1"/>
</dbReference>
<feature type="signal peptide" evidence="1">
    <location>
        <begin position="1"/>
        <end position="20"/>
    </location>
</feature>
<reference evidence="2" key="1">
    <citation type="submission" date="2020-03" db="EMBL/GenBank/DDBJ databases">
        <title>Genome of Pelagibius litoralis DSM 21314T.</title>
        <authorList>
            <person name="Wang G."/>
        </authorList>
    </citation>
    <scope>NUCLEOTIDE SEQUENCE</scope>
    <source>
        <strain evidence="2">DSM 21314</strain>
    </source>
</reference>
<gene>
    <name evidence="2" type="ORF">HBA54_04885</name>
</gene>
<dbReference type="AlphaFoldDB" id="A0A967C1S8"/>